<organism evidence="10 11">
    <name type="scientific">Histidinibacterium aquaticum</name>
    <dbReference type="NCBI Taxonomy" id="2613962"/>
    <lineage>
        <taxon>Bacteria</taxon>
        <taxon>Pseudomonadati</taxon>
        <taxon>Pseudomonadota</taxon>
        <taxon>Alphaproteobacteria</taxon>
        <taxon>Rhodobacterales</taxon>
        <taxon>Paracoccaceae</taxon>
        <taxon>Histidinibacterium</taxon>
    </lineage>
</organism>
<evidence type="ECO:0000256" key="4">
    <source>
        <dbReference type="ARBA" id="ARBA00022576"/>
    </source>
</evidence>
<feature type="domain" description="Aminotransferase class I/classII large" evidence="9">
    <location>
        <begin position="34"/>
        <end position="394"/>
    </location>
</feature>
<sequence length="402" mass="43020">MEEAILSARVKGIQPSPSVAARALVSSLKSKGHEIIGLTVGEPDFGTPMHVVEAAIVGATSGKTRYTAGAGIEELRSAIVDKFDRENGIKSDLNTVTVGTGAKQIIFNALAATVNPGDEVLIPAPYWVSYPDIVKLYGGIPVVLTGDPDHDFKITGDDVRRAITPRTKWLLLNTPTNPTGAVYTRQELQDIAEALRPYPDILIMTDEIYEHFTFDGRTHVSLASLDDEIASRCLTVNGVSKAFAMTGWRLGYATGPAQIIGAINKVTSQSTTCASSISQVAAVAALNGSREFVEAMVEVFERRRGRAWTQLNAIPGIECAKAEGAFYLFPNIMKLLGCSAPNGKDIESDVALAEYLAEEAGVATIAGTSFGMPGYLRCSLAIEEKKLDEACARIARACHRLS</sequence>
<dbReference type="EMBL" id="VYQE01000002">
    <property type="protein sequence ID" value="KAA9008783.1"/>
    <property type="molecule type" value="Genomic_DNA"/>
</dbReference>
<gene>
    <name evidence="10" type="ORF">F3S47_05825</name>
</gene>
<evidence type="ECO:0000313" key="10">
    <source>
        <dbReference type="EMBL" id="KAA9008783.1"/>
    </source>
</evidence>
<evidence type="ECO:0000256" key="5">
    <source>
        <dbReference type="ARBA" id="ARBA00022679"/>
    </source>
</evidence>
<evidence type="ECO:0000256" key="3">
    <source>
        <dbReference type="ARBA" id="ARBA00011738"/>
    </source>
</evidence>
<evidence type="ECO:0000256" key="1">
    <source>
        <dbReference type="ARBA" id="ARBA00001933"/>
    </source>
</evidence>
<evidence type="ECO:0000259" key="9">
    <source>
        <dbReference type="Pfam" id="PF00155"/>
    </source>
</evidence>
<evidence type="ECO:0000256" key="7">
    <source>
        <dbReference type="ARBA" id="ARBA00049185"/>
    </source>
</evidence>
<comment type="catalytic activity">
    <reaction evidence="7">
        <text>L-aspartate + 2-oxoglutarate = oxaloacetate + L-glutamate</text>
        <dbReference type="Rhea" id="RHEA:21824"/>
        <dbReference type="ChEBI" id="CHEBI:16452"/>
        <dbReference type="ChEBI" id="CHEBI:16810"/>
        <dbReference type="ChEBI" id="CHEBI:29985"/>
        <dbReference type="ChEBI" id="CHEBI:29991"/>
        <dbReference type="EC" id="2.6.1.1"/>
    </reaction>
</comment>
<keyword evidence="6" id="KW-0663">Pyridoxal phosphate</keyword>
<dbReference type="InterPro" id="IPR015421">
    <property type="entry name" value="PyrdxlP-dep_Trfase_major"/>
</dbReference>
<dbReference type="GO" id="GO:0004069">
    <property type="term" value="F:L-aspartate:2-oxoglutarate aminotransferase activity"/>
    <property type="evidence" value="ECO:0007669"/>
    <property type="project" value="UniProtKB-EC"/>
</dbReference>
<dbReference type="RefSeq" id="WP_150444316.1">
    <property type="nucleotide sequence ID" value="NZ_VYQE01000002.1"/>
</dbReference>
<dbReference type="AlphaFoldDB" id="A0A5J5GMA0"/>
<comment type="subunit">
    <text evidence="3">Homodimer.</text>
</comment>
<dbReference type="GO" id="GO:0030170">
    <property type="term" value="F:pyridoxal phosphate binding"/>
    <property type="evidence" value="ECO:0007669"/>
    <property type="project" value="InterPro"/>
</dbReference>
<dbReference type="Gene3D" id="3.40.640.10">
    <property type="entry name" value="Type I PLP-dependent aspartate aminotransferase-like (Major domain)"/>
    <property type="match status" value="1"/>
</dbReference>
<dbReference type="InterPro" id="IPR004839">
    <property type="entry name" value="Aminotransferase_I/II_large"/>
</dbReference>
<comment type="similarity">
    <text evidence="2 8">Belongs to the class-I pyridoxal-phosphate-dependent aminotransferase family.</text>
</comment>
<dbReference type="PANTHER" id="PTHR46383:SF1">
    <property type="entry name" value="ASPARTATE AMINOTRANSFERASE"/>
    <property type="match status" value="1"/>
</dbReference>
<name>A0A5J5GMA0_9RHOB</name>
<comment type="cofactor">
    <cofactor evidence="1 8">
        <name>pyridoxal 5'-phosphate</name>
        <dbReference type="ChEBI" id="CHEBI:597326"/>
    </cofactor>
</comment>
<keyword evidence="4 8" id="KW-0032">Aminotransferase</keyword>
<dbReference type="Pfam" id="PF00155">
    <property type="entry name" value="Aminotran_1_2"/>
    <property type="match status" value="1"/>
</dbReference>
<comment type="caution">
    <text evidence="10">The sequence shown here is derived from an EMBL/GenBank/DDBJ whole genome shotgun (WGS) entry which is preliminary data.</text>
</comment>
<dbReference type="EC" id="2.6.1.-" evidence="8"/>
<dbReference type="Proteomes" id="UP000326554">
    <property type="component" value="Unassembled WGS sequence"/>
</dbReference>
<evidence type="ECO:0000256" key="2">
    <source>
        <dbReference type="ARBA" id="ARBA00007441"/>
    </source>
</evidence>
<evidence type="ECO:0000256" key="8">
    <source>
        <dbReference type="RuleBase" id="RU000481"/>
    </source>
</evidence>
<keyword evidence="11" id="KW-1185">Reference proteome</keyword>
<dbReference type="InterPro" id="IPR015424">
    <property type="entry name" value="PyrdxlP-dep_Trfase"/>
</dbReference>
<keyword evidence="5 8" id="KW-0808">Transferase</keyword>
<evidence type="ECO:0000313" key="11">
    <source>
        <dbReference type="Proteomes" id="UP000326554"/>
    </source>
</evidence>
<evidence type="ECO:0000256" key="6">
    <source>
        <dbReference type="ARBA" id="ARBA00022898"/>
    </source>
</evidence>
<reference evidence="10 11" key="1">
    <citation type="submission" date="2019-09" db="EMBL/GenBank/DDBJ databases">
        <authorList>
            <person name="Park J.-S."/>
            <person name="Choi H.-J."/>
        </authorList>
    </citation>
    <scope>NUCLEOTIDE SEQUENCE [LARGE SCALE GENOMIC DNA]</scope>
    <source>
        <strain evidence="10 11">176SS1-4</strain>
    </source>
</reference>
<proteinExistence type="inferred from homology"/>
<dbReference type="SUPFAM" id="SSF53383">
    <property type="entry name" value="PLP-dependent transferases"/>
    <property type="match status" value="1"/>
</dbReference>
<dbReference type="CDD" id="cd00609">
    <property type="entry name" value="AAT_like"/>
    <property type="match status" value="1"/>
</dbReference>
<dbReference type="InterPro" id="IPR015422">
    <property type="entry name" value="PyrdxlP-dep_Trfase_small"/>
</dbReference>
<dbReference type="GO" id="GO:0006520">
    <property type="term" value="P:amino acid metabolic process"/>
    <property type="evidence" value="ECO:0007669"/>
    <property type="project" value="InterPro"/>
</dbReference>
<accession>A0A5J5GMA0</accession>
<dbReference type="InterPro" id="IPR050596">
    <property type="entry name" value="AspAT/PAT-like"/>
</dbReference>
<dbReference type="PROSITE" id="PS00105">
    <property type="entry name" value="AA_TRANSFER_CLASS_1"/>
    <property type="match status" value="1"/>
</dbReference>
<dbReference type="PANTHER" id="PTHR46383">
    <property type="entry name" value="ASPARTATE AMINOTRANSFERASE"/>
    <property type="match status" value="1"/>
</dbReference>
<protein>
    <recommendedName>
        <fullName evidence="8">Aminotransferase</fullName>
        <ecNumber evidence="8">2.6.1.-</ecNumber>
    </recommendedName>
</protein>
<dbReference type="FunFam" id="3.40.640.10:FF:000033">
    <property type="entry name" value="Aspartate aminotransferase"/>
    <property type="match status" value="1"/>
</dbReference>
<dbReference type="Gene3D" id="3.90.1150.10">
    <property type="entry name" value="Aspartate Aminotransferase, domain 1"/>
    <property type="match status" value="1"/>
</dbReference>
<dbReference type="InterPro" id="IPR004838">
    <property type="entry name" value="NHTrfase_class1_PyrdxlP-BS"/>
</dbReference>